<dbReference type="Proteomes" id="UP000887023">
    <property type="component" value="Chromosome"/>
</dbReference>
<dbReference type="InterPro" id="IPR051013">
    <property type="entry name" value="MBL_superfamily_lactonases"/>
</dbReference>
<evidence type="ECO:0000256" key="2">
    <source>
        <dbReference type="ARBA" id="ARBA00007749"/>
    </source>
</evidence>
<gene>
    <name evidence="6" type="ORF">KV203_09405</name>
</gene>
<evidence type="ECO:0000256" key="5">
    <source>
        <dbReference type="ARBA" id="ARBA00022833"/>
    </source>
</evidence>
<sequence>MAAQRDHDPELVRYTPRTGERWRGFAGAEELFPGIVLISLPGHTRGHAAIAVDTGPRWVLHTGDAFYDRGQIDGTGKAPLTLTTMERAIAHDRRKVQDNHDRLRELWSAGEPDLLLVNAHDRKLLRQAQATG</sequence>
<evidence type="ECO:0000256" key="4">
    <source>
        <dbReference type="ARBA" id="ARBA00022801"/>
    </source>
</evidence>
<comment type="similarity">
    <text evidence="2">Belongs to the metallo-beta-lactamase superfamily.</text>
</comment>
<comment type="cofactor">
    <cofactor evidence="1">
        <name>Zn(2+)</name>
        <dbReference type="ChEBI" id="CHEBI:29105"/>
    </cofactor>
</comment>
<dbReference type="PANTHER" id="PTHR42978:SF7">
    <property type="entry name" value="METALLO-HYDROLASE RV2300C-RELATED"/>
    <property type="match status" value="1"/>
</dbReference>
<keyword evidence="3" id="KW-0479">Metal-binding</keyword>
<evidence type="ECO:0008006" key="8">
    <source>
        <dbReference type="Google" id="ProtNLM"/>
    </source>
</evidence>
<evidence type="ECO:0000256" key="1">
    <source>
        <dbReference type="ARBA" id="ARBA00001947"/>
    </source>
</evidence>
<keyword evidence="7" id="KW-1185">Reference proteome</keyword>
<accession>A0ABX8SFU1</accession>
<dbReference type="RefSeq" id="WP_066468219.1">
    <property type="nucleotide sequence ID" value="NZ_CBCRUZ010000001.1"/>
</dbReference>
<evidence type="ECO:0000313" key="7">
    <source>
        <dbReference type="Proteomes" id="UP000887023"/>
    </source>
</evidence>
<proteinExistence type="inferred from homology"/>
<dbReference type="PANTHER" id="PTHR42978">
    <property type="entry name" value="QUORUM-QUENCHING LACTONASE YTNP-RELATED-RELATED"/>
    <property type="match status" value="1"/>
</dbReference>
<organism evidence="6 7">
    <name type="scientific">Skermania pinensis</name>
    <dbReference type="NCBI Taxonomy" id="39122"/>
    <lineage>
        <taxon>Bacteria</taxon>
        <taxon>Bacillati</taxon>
        <taxon>Actinomycetota</taxon>
        <taxon>Actinomycetes</taxon>
        <taxon>Mycobacteriales</taxon>
        <taxon>Gordoniaceae</taxon>
        <taxon>Skermania</taxon>
    </lineage>
</organism>
<keyword evidence="5" id="KW-0862">Zinc</keyword>
<keyword evidence="4" id="KW-0378">Hydrolase</keyword>
<dbReference type="EMBL" id="CP079105">
    <property type="protein sequence ID" value="QXQ15485.1"/>
    <property type="molecule type" value="Genomic_DNA"/>
</dbReference>
<evidence type="ECO:0000256" key="3">
    <source>
        <dbReference type="ARBA" id="ARBA00022723"/>
    </source>
</evidence>
<reference evidence="6" key="1">
    <citation type="submission" date="2021-07" db="EMBL/GenBank/DDBJ databases">
        <title>Candidatus Kaistella beijingensis sp. nov. isolated from a municipal wastewater treatment plant is involved in sludge foaming.</title>
        <authorList>
            <person name="Song Y."/>
            <person name="Liu S.-J."/>
        </authorList>
    </citation>
    <scope>NUCLEOTIDE SEQUENCE</scope>
    <source>
        <strain evidence="6">DSM 43998</strain>
    </source>
</reference>
<dbReference type="InterPro" id="IPR036866">
    <property type="entry name" value="RibonucZ/Hydroxyglut_hydro"/>
</dbReference>
<name>A0ABX8SFU1_9ACTN</name>
<dbReference type="Gene3D" id="3.60.15.10">
    <property type="entry name" value="Ribonuclease Z/Hydroxyacylglutathione hydrolase-like"/>
    <property type="match status" value="1"/>
</dbReference>
<protein>
    <recommendedName>
        <fullName evidence="8">Metallo-beta-lactamase domain-containing protein</fullName>
    </recommendedName>
</protein>
<dbReference type="SUPFAM" id="SSF56281">
    <property type="entry name" value="Metallo-hydrolase/oxidoreductase"/>
    <property type="match status" value="1"/>
</dbReference>
<evidence type="ECO:0000313" key="6">
    <source>
        <dbReference type="EMBL" id="QXQ15485.1"/>
    </source>
</evidence>